<dbReference type="GO" id="GO:0042956">
    <property type="term" value="P:maltodextrin transmembrane transport"/>
    <property type="evidence" value="ECO:0007669"/>
    <property type="project" value="TreeGrafter"/>
</dbReference>
<evidence type="ECO:0000256" key="3">
    <source>
        <dbReference type="ARBA" id="ARBA00022729"/>
    </source>
</evidence>
<dbReference type="Gene3D" id="3.40.190.10">
    <property type="entry name" value="Periplasmic binding protein-like II"/>
    <property type="match status" value="1"/>
</dbReference>
<gene>
    <name evidence="4" type="ORF">C8C77_105148</name>
</gene>
<dbReference type="GO" id="GO:1901982">
    <property type="term" value="F:maltose binding"/>
    <property type="evidence" value="ECO:0007669"/>
    <property type="project" value="TreeGrafter"/>
</dbReference>
<dbReference type="InterPro" id="IPR006059">
    <property type="entry name" value="SBP"/>
</dbReference>
<reference evidence="4 5" key="1">
    <citation type="submission" date="2019-03" db="EMBL/GenBank/DDBJ databases">
        <title>Subsurface microbial communities from deep shales in Ohio and West Virginia, USA.</title>
        <authorList>
            <person name="Wrighton K."/>
        </authorList>
    </citation>
    <scope>NUCLEOTIDE SEQUENCE [LARGE SCALE GENOMIC DNA]</scope>
    <source>
        <strain evidence="4 5">MSL9.2</strain>
    </source>
</reference>
<keyword evidence="3" id="KW-0732">Signal</keyword>
<keyword evidence="2" id="KW-0813">Transport</keyword>
<name>A0A4R7Z9K1_9FIRM</name>
<dbReference type="EMBL" id="SODA01000005">
    <property type="protein sequence ID" value="TDW06512.1"/>
    <property type="molecule type" value="Genomic_DNA"/>
</dbReference>
<dbReference type="Pfam" id="PF01547">
    <property type="entry name" value="SBP_bac_1"/>
    <property type="match status" value="1"/>
</dbReference>
<sequence>MKLRSNVKIVLFTLVFVLFSIMSVQAVTLEVMDSVIVESPEREALLQIIENFEEENPDITIDYQGVPMNDAYAQIPTLATSGALPDVYLATLDFIGTFEDMGIATDLRDVFSQEYLDGFNQNSLSELTVDGKVLAHPFFVIPMGVLYRIDWFEEKGLTPPETWEEFLDIANELTEDTNGDGSVDRWGFAMLASRDGSGGSRFIQIFRTFGGYELRLNDEGEYVTDVNTPQGRNAFEFFTELNTEHEVVPPGPMEVSYGEALNLMVTNKTAMMVTGPHSIGGIIERNPELDGKIGAFPLPMAQDGGKHISVLNTYGHAINPDSDKKEEAAKFLKFLVNDESALLWNEMTGRMPTRTGLLQSPEVQDRPDLAGFVEAMDYAEPLPTVSYYSTIMTDILPSAYQSIIVGQATVEEAAERAEERIISLIEEN</sequence>
<dbReference type="AlphaFoldDB" id="A0A4R7Z9K1"/>
<protein>
    <submittedName>
        <fullName evidence="4">Carbohydrate ABC transporter substrate-binding protein (CUT1 family)</fullName>
    </submittedName>
</protein>
<proteinExistence type="inferred from homology"/>
<comment type="caution">
    <text evidence="4">The sequence shown here is derived from an EMBL/GenBank/DDBJ whole genome shotgun (WGS) entry which is preliminary data.</text>
</comment>
<evidence type="ECO:0000313" key="5">
    <source>
        <dbReference type="Proteomes" id="UP000294697"/>
    </source>
</evidence>
<comment type="similarity">
    <text evidence="1">Belongs to the bacterial solute-binding protein 1 family.</text>
</comment>
<dbReference type="GO" id="GO:0015768">
    <property type="term" value="P:maltose transport"/>
    <property type="evidence" value="ECO:0007669"/>
    <property type="project" value="TreeGrafter"/>
</dbReference>
<dbReference type="PANTHER" id="PTHR30061">
    <property type="entry name" value="MALTOSE-BINDING PERIPLASMIC PROTEIN"/>
    <property type="match status" value="1"/>
</dbReference>
<dbReference type="PANTHER" id="PTHR30061:SF50">
    <property type="entry name" value="MALTOSE_MALTODEXTRIN-BINDING PERIPLASMIC PROTEIN"/>
    <property type="match status" value="1"/>
</dbReference>
<dbReference type="SUPFAM" id="SSF53850">
    <property type="entry name" value="Periplasmic binding protein-like II"/>
    <property type="match status" value="1"/>
</dbReference>
<evidence type="ECO:0000256" key="1">
    <source>
        <dbReference type="ARBA" id="ARBA00008520"/>
    </source>
</evidence>
<accession>A0A4R7Z9K1</accession>
<dbReference type="Proteomes" id="UP000294697">
    <property type="component" value="Unassembled WGS sequence"/>
</dbReference>
<evidence type="ECO:0000313" key="4">
    <source>
        <dbReference type="EMBL" id="TDW06512.1"/>
    </source>
</evidence>
<dbReference type="RefSeq" id="WP_111570747.1">
    <property type="nucleotide sequence ID" value="NZ_QLME01000001.1"/>
</dbReference>
<dbReference type="GO" id="GO:0055052">
    <property type="term" value="C:ATP-binding cassette (ABC) transporter complex, substrate-binding subunit-containing"/>
    <property type="evidence" value="ECO:0007669"/>
    <property type="project" value="TreeGrafter"/>
</dbReference>
<dbReference type="OrthoDB" id="41208at2"/>
<organism evidence="4 5">
    <name type="scientific">Halanaerobium saccharolyticum</name>
    <dbReference type="NCBI Taxonomy" id="43595"/>
    <lineage>
        <taxon>Bacteria</taxon>
        <taxon>Bacillati</taxon>
        <taxon>Bacillota</taxon>
        <taxon>Clostridia</taxon>
        <taxon>Halanaerobiales</taxon>
        <taxon>Halanaerobiaceae</taxon>
        <taxon>Halanaerobium</taxon>
    </lineage>
</organism>
<dbReference type="CDD" id="cd13585">
    <property type="entry name" value="PBP2_TMBP_like"/>
    <property type="match status" value="1"/>
</dbReference>
<evidence type="ECO:0000256" key="2">
    <source>
        <dbReference type="ARBA" id="ARBA00022448"/>
    </source>
</evidence>